<reference evidence="2" key="1">
    <citation type="submission" date="2020-03" db="EMBL/GenBank/DDBJ databases">
        <authorList>
            <person name="Weist P."/>
        </authorList>
    </citation>
    <scope>NUCLEOTIDE SEQUENCE</scope>
</reference>
<evidence type="ECO:0000313" key="3">
    <source>
        <dbReference type="Proteomes" id="UP001153269"/>
    </source>
</evidence>
<keyword evidence="3" id="KW-1185">Reference proteome</keyword>
<feature type="region of interest" description="Disordered" evidence="1">
    <location>
        <begin position="85"/>
        <end position="104"/>
    </location>
</feature>
<evidence type="ECO:0000313" key="2">
    <source>
        <dbReference type="EMBL" id="CAB1460146.1"/>
    </source>
</evidence>
<dbReference type="EMBL" id="CADEAL010004463">
    <property type="protein sequence ID" value="CAB1460146.1"/>
    <property type="molecule type" value="Genomic_DNA"/>
</dbReference>
<protein>
    <submittedName>
        <fullName evidence="2">Uncharacterized protein</fullName>
    </submittedName>
</protein>
<name>A0A9N7VXL4_PLEPL</name>
<sequence length="104" mass="11659">MGQEEEELISSFSRLVIFTQTALLQIEIKAETWPVAVKKYMYNLICVNSILVCRPTPNPEGWMFVTNPKGTEFTEGQMVVTPKHGPVIFDKPPLHSGSTGSEVY</sequence>
<comment type="caution">
    <text evidence="2">The sequence shown here is derived from an EMBL/GenBank/DDBJ whole genome shotgun (WGS) entry which is preliminary data.</text>
</comment>
<accession>A0A9N7VXL4</accession>
<gene>
    <name evidence="2" type="ORF">PLEPLA_LOCUS47983</name>
</gene>
<dbReference type="AlphaFoldDB" id="A0A9N7VXL4"/>
<organism evidence="2 3">
    <name type="scientific">Pleuronectes platessa</name>
    <name type="common">European plaice</name>
    <dbReference type="NCBI Taxonomy" id="8262"/>
    <lineage>
        <taxon>Eukaryota</taxon>
        <taxon>Metazoa</taxon>
        <taxon>Chordata</taxon>
        <taxon>Craniata</taxon>
        <taxon>Vertebrata</taxon>
        <taxon>Euteleostomi</taxon>
        <taxon>Actinopterygii</taxon>
        <taxon>Neopterygii</taxon>
        <taxon>Teleostei</taxon>
        <taxon>Neoteleostei</taxon>
        <taxon>Acanthomorphata</taxon>
        <taxon>Carangaria</taxon>
        <taxon>Pleuronectiformes</taxon>
        <taxon>Pleuronectoidei</taxon>
        <taxon>Pleuronectidae</taxon>
        <taxon>Pleuronectes</taxon>
    </lineage>
</organism>
<dbReference type="Proteomes" id="UP001153269">
    <property type="component" value="Unassembled WGS sequence"/>
</dbReference>
<evidence type="ECO:0000256" key="1">
    <source>
        <dbReference type="SAM" id="MobiDB-lite"/>
    </source>
</evidence>
<proteinExistence type="predicted"/>